<keyword evidence="2 5" id="KW-0732">Signal</keyword>
<dbReference type="Proteomes" id="UP000215289">
    <property type="component" value="Unassembled WGS sequence"/>
</dbReference>
<evidence type="ECO:0000256" key="3">
    <source>
        <dbReference type="ARBA" id="ARBA00023026"/>
    </source>
</evidence>
<dbReference type="InterPro" id="IPR036779">
    <property type="entry name" value="LysM_dom_sf"/>
</dbReference>
<dbReference type="InterPro" id="IPR018392">
    <property type="entry name" value="LysM"/>
</dbReference>
<dbReference type="Pfam" id="PF01476">
    <property type="entry name" value="LysM"/>
    <property type="match status" value="3"/>
</dbReference>
<keyword evidence="1" id="KW-0147">Chitin-binding</keyword>
<feature type="domain" description="LysM" evidence="6">
    <location>
        <begin position="632"/>
        <end position="678"/>
    </location>
</feature>
<evidence type="ECO:0000256" key="2">
    <source>
        <dbReference type="ARBA" id="ARBA00022729"/>
    </source>
</evidence>
<comment type="caution">
    <text evidence="7">The sequence shown here is derived from an EMBL/GenBank/DDBJ whole genome shotgun (WGS) entry which is preliminary data.</text>
</comment>
<protein>
    <recommendedName>
        <fullName evidence="6">LysM domain-containing protein</fullName>
    </recommendedName>
</protein>
<dbReference type="InterPro" id="IPR052210">
    <property type="entry name" value="LysM1-like"/>
</dbReference>
<sequence length="691" mass="73391">MTMAVDRIGVFPFVGILLVCCSWVDAQAFLAEQDGTVLTLGYPDTLSSACQATFNQSTQCNSTLGSVAFDGLFPSSDLLTGICTDGCLESLQSFRTQQVQACTTESYSLDGQLVPATYNVDQLLFTYNYTCLQDGTTKEYCAPLIDEWSQAGPTAEQSCSECMLRTFQVELDSPFGYDADFASYYSSLTSSCGVSDYPITSPAPYTGTATTTTTSSAIPSTTSCASHYTVQQGDDCMSVSQAQRVSTAMLRYENGLAADCSNFPEANETCFDISQAHNASFTVTQLISWNPDINRDCSNLEAIVGTHLCVSAPGDTGSDVTTTATTTAEPTPAPSNVVNGTNLRCAKYYEVNPEVNNPNCTNLLAGYSYCVQAVGNIATYPGYGGNLNPCMTSVPVPPSCLATGATTTDTPWTFPTYTNNATQPTTLPLAPGTLSNCSTYTQYYAPLRNTSTVNSCYVVASMYDEDVQDFVSWNPSLSYNPDSPNDCQLQQGYQYCAQLTLPTPTATTTSTTSTTTSSQQATSTGPNGEPTPLPIQTGMTSNCDKFYLVQTDDGCYDIAAANNIALSDFYAWNPALNGDCSGLYPSYYVCVGVFPSTTTTTTPTTTTPTTTTPGGIQTPTPTQSGMASGCTAFYLVKSGDGCYDIAAAEGIALSDLYAWNPALNGDCSGLWPDYYLECDPDSHADGDGGRV</sequence>
<dbReference type="PANTHER" id="PTHR34997:SF2">
    <property type="entry name" value="LYSM DOMAIN-CONTAINING PROTEIN-RELATED"/>
    <property type="match status" value="1"/>
</dbReference>
<reference evidence="7 8" key="1">
    <citation type="submission" date="2018-08" db="EMBL/GenBank/DDBJ databases">
        <title>Draft genome sequences of two Aspergillus turcosus clinical strains isolated from bronchoalveolar lavage fluid: one azole-susceptible and the other azole-resistant.</title>
        <authorList>
            <person name="Parent-Michaud M."/>
            <person name="Dufresne P.J."/>
            <person name="Fournier E."/>
            <person name="Martineau C."/>
            <person name="Moreira S."/>
            <person name="Perkins V."/>
            <person name="De Repentigny L."/>
            <person name="Dufresne S.F."/>
        </authorList>
    </citation>
    <scope>NUCLEOTIDE SEQUENCE [LARGE SCALE GENOMIC DNA]</scope>
    <source>
        <strain evidence="7">HMR AF 1038</strain>
    </source>
</reference>
<dbReference type="AlphaFoldDB" id="A0A397HVL0"/>
<feature type="chain" id="PRO_5043166648" description="LysM domain-containing protein" evidence="5">
    <location>
        <begin position="27"/>
        <end position="691"/>
    </location>
</feature>
<evidence type="ECO:0000256" key="1">
    <source>
        <dbReference type="ARBA" id="ARBA00022669"/>
    </source>
</evidence>
<feature type="compositionally biased region" description="Low complexity" evidence="4">
    <location>
        <begin position="505"/>
        <end position="524"/>
    </location>
</feature>
<dbReference type="OrthoDB" id="4505602at2759"/>
<evidence type="ECO:0000256" key="4">
    <source>
        <dbReference type="SAM" id="MobiDB-lite"/>
    </source>
</evidence>
<name>A0A397HVL0_9EURO</name>
<keyword evidence="8" id="KW-1185">Reference proteome</keyword>
<feature type="domain" description="LysM" evidence="6">
    <location>
        <begin position="545"/>
        <end position="591"/>
    </location>
</feature>
<dbReference type="SMART" id="SM00257">
    <property type="entry name" value="LysM"/>
    <property type="match status" value="3"/>
</dbReference>
<dbReference type="GO" id="GO:0008061">
    <property type="term" value="F:chitin binding"/>
    <property type="evidence" value="ECO:0007669"/>
    <property type="project" value="UniProtKB-KW"/>
</dbReference>
<dbReference type="STRING" id="1245748.A0A397HVL0"/>
<dbReference type="PANTHER" id="PTHR34997">
    <property type="entry name" value="AM15"/>
    <property type="match status" value="1"/>
</dbReference>
<accession>A0A397HVL0</accession>
<feature type="region of interest" description="Disordered" evidence="4">
    <location>
        <begin position="600"/>
        <end position="623"/>
    </location>
</feature>
<evidence type="ECO:0000313" key="8">
    <source>
        <dbReference type="Proteomes" id="UP000215289"/>
    </source>
</evidence>
<dbReference type="SUPFAM" id="SSF54106">
    <property type="entry name" value="LysM domain"/>
    <property type="match status" value="2"/>
</dbReference>
<evidence type="ECO:0000259" key="6">
    <source>
        <dbReference type="PROSITE" id="PS51782"/>
    </source>
</evidence>
<feature type="region of interest" description="Disordered" evidence="4">
    <location>
        <begin position="505"/>
        <end position="532"/>
    </location>
</feature>
<keyword evidence="3" id="KW-0843">Virulence</keyword>
<feature type="signal peptide" evidence="5">
    <location>
        <begin position="1"/>
        <end position="26"/>
    </location>
</feature>
<gene>
    <name evidence="7" type="ORF">CFD26_105290</name>
</gene>
<proteinExistence type="predicted"/>
<evidence type="ECO:0000313" key="7">
    <source>
        <dbReference type="EMBL" id="RLL97088.1"/>
    </source>
</evidence>
<dbReference type="CDD" id="cd00118">
    <property type="entry name" value="LysM"/>
    <property type="match status" value="2"/>
</dbReference>
<organism evidence="7 8">
    <name type="scientific">Aspergillus turcosus</name>
    <dbReference type="NCBI Taxonomy" id="1245748"/>
    <lineage>
        <taxon>Eukaryota</taxon>
        <taxon>Fungi</taxon>
        <taxon>Dikarya</taxon>
        <taxon>Ascomycota</taxon>
        <taxon>Pezizomycotina</taxon>
        <taxon>Eurotiomycetes</taxon>
        <taxon>Eurotiomycetidae</taxon>
        <taxon>Eurotiales</taxon>
        <taxon>Aspergillaceae</taxon>
        <taxon>Aspergillus</taxon>
        <taxon>Aspergillus subgen. Fumigati</taxon>
    </lineage>
</organism>
<dbReference type="EMBL" id="NIDN02000089">
    <property type="protein sequence ID" value="RLL97088.1"/>
    <property type="molecule type" value="Genomic_DNA"/>
</dbReference>
<dbReference type="PROSITE" id="PS51782">
    <property type="entry name" value="LYSM"/>
    <property type="match status" value="2"/>
</dbReference>
<evidence type="ECO:0000256" key="5">
    <source>
        <dbReference type="SAM" id="SignalP"/>
    </source>
</evidence>
<dbReference type="Gene3D" id="3.10.350.10">
    <property type="entry name" value="LysM domain"/>
    <property type="match status" value="4"/>
</dbReference>